<reference evidence="13" key="2">
    <citation type="submission" date="2020-05" db="UniProtKB">
        <authorList>
            <consortium name="EnsemblMetazoa"/>
        </authorList>
    </citation>
    <scope>IDENTIFICATION</scope>
    <source>
        <strain evidence="13">A-37</strain>
    </source>
</reference>
<dbReference type="FunFam" id="2.40.10.10:FF:000068">
    <property type="entry name" value="transmembrane protease serine 2"/>
    <property type="match status" value="1"/>
</dbReference>
<dbReference type="InterPro" id="IPR043504">
    <property type="entry name" value="Peptidase_S1_PA_chymotrypsin"/>
</dbReference>
<dbReference type="GO" id="GO:0045087">
    <property type="term" value="P:innate immune response"/>
    <property type="evidence" value="ECO:0007669"/>
    <property type="project" value="UniProtKB-KW"/>
</dbReference>
<dbReference type="PROSITE" id="PS01180">
    <property type="entry name" value="CUB"/>
    <property type="match status" value="1"/>
</dbReference>
<organism evidence="13 14">
    <name type="scientific">Anopheles culicifacies</name>
    <dbReference type="NCBI Taxonomy" id="139723"/>
    <lineage>
        <taxon>Eukaryota</taxon>
        <taxon>Metazoa</taxon>
        <taxon>Ecdysozoa</taxon>
        <taxon>Arthropoda</taxon>
        <taxon>Hexapoda</taxon>
        <taxon>Insecta</taxon>
        <taxon>Pterygota</taxon>
        <taxon>Neoptera</taxon>
        <taxon>Endopterygota</taxon>
        <taxon>Diptera</taxon>
        <taxon>Nematocera</taxon>
        <taxon>Culicoidea</taxon>
        <taxon>Culicidae</taxon>
        <taxon>Anophelinae</taxon>
        <taxon>Anopheles</taxon>
        <taxon>culicifacies species complex</taxon>
    </lineage>
</organism>
<dbReference type="VEuPathDB" id="VectorBase:ACUA007102"/>
<evidence type="ECO:0000256" key="2">
    <source>
        <dbReference type="ARBA" id="ARBA00022525"/>
    </source>
</evidence>
<dbReference type="Pfam" id="PF00431">
    <property type="entry name" value="CUB"/>
    <property type="match status" value="1"/>
</dbReference>
<dbReference type="InterPro" id="IPR051487">
    <property type="entry name" value="Ser/Thr_Proteases_Immune/Dev"/>
</dbReference>
<dbReference type="GO" id="GO:0006508">
    <property type="term" value="P:proteolysis"/>
    <property type="evidence" value="ECO:0007669"/>
    <property type="project" value="InterPro"/>
</dbReference>
<evidence type="ECO:0000313" key="14">
    <source>
        <dbReference type="Proteomes" id="UP000075883"/>
    </source>
</evidence>
<feature type="domain" description="CUB" evidence="11">
    <location>
        <begin position="26"/>
        <end position="140"/>
    </location>
</feature>
<keyword evidence="5" id="KW-0391">Immunity</keyword>
<comment type="similarity">
    <text evidence="8">Belongs to the peptidase S1 family. CLIP subfamily.</text>
</comment>
<evidence type="ECO:0000259" key="12">
    <source>
        <dbReference type="PROSITE" id="PS50240"/>
    </source>
</evidence>
<protein>
    <recommendedName>
        <fullName evidence="15">Peptidase S1 domain-containing protein</fullName>
    </recommendedName>
</protein>
<dbReference type="GO" id="GO:0005576">
    <property type="term" value="C:extracellular region"/>
    <property type="evidence" value="ECO:0007669"/>
    <property type="project" value="UniProtKB-SubCell"/>
</dbReference>
<dbReference type="Gene3D" id="2.60.120.290">
    <property type="entry name" value="Spermadhesin, CUB domain"/>
    <property type="match status" value="1"/>
</dbReference>
<dbReference type="InterPro" id="IPR001254">
    <property type="entry name" value="Trypsin_dom"/>
</dbReference>
<evidence type="ECO:0000256" key="7">
    <source>
        <dbReference type="ARBA" id="ARBA00023180"/>
    </source>
</evidence>
<dbReference type="Pfam" id="PF00089">
    <property type="entry name" value="Trypsin"/>
    <property type="match status" value="1"/>
</dbReference>
<dbReference type="Gene3D" id="2.40.10.10">
    <property type="entry name" value="Trypsin-like serine proteases"/>
    <property type="match status" value="2"/>
</dbReference>
<dbReference type="SUPFAM" id="SSF50494">
    <property type="entry name" value="Trypsin-like serine proteases"/>
    <property type="match status" value="1"/>
</dbReference>
<dbReference type="GO" id="GO:0004252">
    <property type="term" value="F:serine-type endopeptidase activity"/>
    <property type="evidence" value="ECO:0007669"/>
    <property type="project" value="InterPro"/>
</dbReference>
<dbReference type="InterPro" id="IPR035914">
    <property type="entry name" value="Sperma_CUB_dom_sf"/>
</dbReference>
<accession>A0A182M1E7</accession>
<dbReference type="InterPro" id="IPR018114">
    <property type="entry name" value="TRYPSIN_HIS"/>
</dbReference>
<evidence type="ECO:0000256" key="1">
    <source>
        <dbReference type="ARBA" id="ARBA00004613"/>
    </source>
</evidence>
<dbReference type="EnsemblMetazoa" id="ACUA007102-RA">
    <property type="protein sequence ID" value="ACUA007102-PA"/>
    <property type="gene ID" value="ACUA007102"/>
</dbReference>
<keyword evidence="4 10" id="KW-0732">Signal</keyword>
<proteinExistence type="inferred from homology"/>
<evidence type="ECO:0000256" key="6">
    <source>
        <dbReference type="ARBA" id="ARBA00023157"/>
    </source>
</evidence>
<keyword evidence="14" id="KW-1185">Reference proteome</keyword>
<evidence type="ECO:0000256" key="10">
    <source>
        <dbReference type="SAM" id="SignalP"/>
    </source>
</evidence>
<dbReference type="InterPro" id="IPR001314">
    <property type="entry name" value="Peptidase_S1A"/>
</dbReference>
<feature type="signal peptide" evidence="10">
    <location>
        <begin position="1"/>
        <end position="21"/>
    </location>
</feature>
<dbReference type="PROSITE" id="PS00134">
    <property type="entry name" value="TRYPSIN_HIS"/>
    <property type="match status" value="1"/>
</dbReference>
<evidence type="ECO:0008006" key="15">
    <source>
        <dbReference type="Google" id="ProtNLM"/>
    </source>
</evidence>
<comment type="caution">
    <text evidence="9">Lacks conserved residue(s) required for the propagation of feature annotation.</text>
</comment>
<dbReference type="SMART" id="SM00042">
    <property type="entry name" value="CUB"/>
    <property type="match status" value="1"/>
</dbReference>
<evidence type="ECO:0000256" key="5">
    <source>
        <dbReference type="ARBA" id="ARBA00022859"/>
    </source>
</evidence>
<dbReference type="InterPro" id="IPR009003">
    <property type="entry name" value="Peptidase_S1_PA"/>
</dbReference>
<evidence type="ECO:0000259" key="11">
    <source>
        <dbReference type="PROSITE" id="PS01180"/>
    </source>
</evidence>
<dbReference type="CDD" id="cd00041">
    <property type="entry name" value="CUB"/>
    <property type="match status" value="1"/>
</dbReference>
<comment type="subcellular location">
    <subcellularLocation>
        <location evidence="1">Secreted</location>
    </subcellularLocation>
</comment>
<evidence type="ECO:0000256" key="4">
    <source>
        <dbReference type="ARBA" id="ARBA00022729"/>
    </source>
</evidence>
<dbReference type="InterPro" id="IPR000859">
    <property type="entry name" value="CUB_dom"/>
</dbReference>
<reference evidence="14" key="1">
    <citation type="submission" date="2013-09" db="EMBL/GenBank/DDBJ databases">
        <title>The Genome Sequence of Anopheles culicifacies species A.</title>
        <authorList>
            <consortium name="The Broad Institute Genomics Platform"/>
            <person name="Neafsey D.E."/>
            <person name="Besansky N."/>
            <person name="Howell P."/>
            <person name="Walton C."/>
            <person name="Young S.K."/>
            <person name="Zeng Q."/>
            <person name="Gargeya S."/>
            <person name="Fitzgerald M."/>
            <person name="Haas B."/>
            <person name="Abouelleil A."/>
            <person name="Allen A.W."/>
            <person name="Alvarado L."/>
            <person name="Arachchi H.M."/>
            <person name="Berlin A.M."/>
            <person name="Chapman S.B."/>
            <person name="Gainer-Dewar J."/>
            <person name="Goldberg J."/>
            <person name="Griggs A."/>
            <person name="Gujja S."/>
            <person name="Hansen M."/>
            <person name="Howarth C."/>
            <person name="Imamovic A."/>
            <person name="Ireland A."/>
            <person name="Larimer J."/>
            <person name="McCowan C."/>
            <person name="Murphy C."/>
            <person name="Pearson M."/>
            <person name="Poon T.W."/>
            <person name="Priest M."/>
            <person name="Roberts A."/>
            <person name="Saif S."/>
            <person name="Shea T."/>
            <person name="Sisk P."/>
            <person name="Sykes S."/>
            <person name="Wortman J."/>
            <person name="Nusbaum C."/>
            <person name="Birren B."/>
        </authorList>
    </citation>
    <scope>NUCLEOTIDE SEQUENCE [LARGE SCALE GENOMIC DNA]</scope>
    <source>
        <strain evidence="14">A-37</strain>
    </source>
</reference>
<evidence type="ECO:0000256" key="8">
    <source>
        <dbReference type="ARBA" id="ARBA00024195"/>
    </source>
</evidence>
<dbReference type="STRING" id="139723.A0A182M1E7"/>
<feature type="domain" description="Peptidase S1" evidence="12">
    <location>
        <begin position="154"/>
        <end position="423"/>
    </location>
</feature>
<keyword evidence="2" id="KW-0964">Secreted</keyword>
<sequence length="423" mass="45408">MLIGWRAIGTILVALVDITVGQYGTCDLTYTYTSGQTSFIQSPNFSNYYTPGTKCRYTVNAPVGHYLYVQCYDMYLPSSTGCYYDKLAVSLSGDANLADAQIRCGTTTFNVQSTYNKLVVALLGSTSTSGGRFRCQITALKIPCDCGRRKTPTIVNGFPTQANEFPMMSALVDVPTKQIFCGSTIVTDRHVLTAAHCLLGRTVTNTTVLVGDQNIKVGTDTVYSAIMLVSTFTPHPSYNPTAKTNDIALVRTTNTIVFNPGVGRVCLPFKFTTSNFDNVRLSALGWGSVDFGAPQSAELLQTTLAVVSSSSCSTRLSRTILASQMCTFAAGNDTCQNDSGGPLYYTDPNNQLVYEMGVVGFGVACASSFPSHCTALSGCAGDVLGVSFAESMPNFFPGRRGNVSRNFKFAPVTECPMVDKKVI</sequence>
<keyword evidence="7" id="KW-0325">Glycoprotein</keyword>
<evidence type="ECO:0000256" key="9">
    <source>
        <dbReference type="PROSITE-ProRule" id="PRU00059"/>
    </source>
</evidence>
<keyword evidence="6" id="KW-1015">Disulfide bond</keyword>
<dbReference type="PRINTS" id="PR00722">
    <property type="entry name" value="CHYMOTRYPSIN"/>
</dbReference>
<dbReference type="PROSITE" id="PS50240">
    <property type="entry name" value="TRYPSIN_DOM"/>
    <property type="match status" value="1"/>
</dbReference>
<name>A0A182M1E7_9DIPT</name>
<dbReference type="PANTHER" id="PTHR24256">
    <property type="entry name" value="TRYPTASE-RELATED"/>
    <property type="match status" value="1"/>
</dbReference>
<evidence type="ECO:0000256" key="3">
    <source>
        <dbReference type="ARBA" id="ARBA00022588"/>
    </source>
</evidence>
<dbReference type="Proteomes" id="UP000075883">
    <property type="component" value="Unassembled WGS sequence"/>
</dbReference>
<dbReference type="EMBL" id="AXCM01004318">
    <property type="status" value="NOT_ANNOTATED_CDS"/>
    <property type="molecule type" value="Genomic_DNA"/>
</dbReference>
<dbReference type="AlphaFoldDB" id="A0A182M1E7"/>
<evidence type="ECO:0000313" key="13">
    <source>
        <dbReference type="EnsemblMetazoa" id="ACUA007102-PA"/>
    </source>
</evidence>
<feature type="chain" id="PRO_5008127788" description="Peptidase S1 domain-containing protein" evidence="10">
    <location>
        <begin position="22"/>
        <end position="423"/>
    </location>
</feature>
<dbReference type="SUPFAM" id="SSF49854">
    <property type="entry name" value="Spermadhesin, CUB domain"/>
    <property type="match status" value="1"/>
</dbReference>
<dbReference type="CDD" id="cd00190">
    <property type="entry name" value="Tryp_SPc"/>
    <property type="match status" value="1"/>
</dbReference>
<keyword evidence="3" id="KW-0399">Innate immunity</keyword>
<dbReference type="SMART" id="SM00020">
    <property type="entry name" value="Tryp_SPc"/>
    <property type="match status" value="1"/>
</dbReference>